<dbReference type="Proteomes" id="UP000325081">
    <property type="component" value="Unassembled WGS sequence"/>
</dbReference>
<feature type="region of interest" description="Disordered" evidence="1">
    <location>
        <begin position="33"/>
        <end position="70"/>
    </location>
</feature>
<comment type="caution">
    <text evidence="2">The sequence shown here is derived from an EMBL/GenBank/DDBJ whole genome shotgun (WGS) entry which is preliminary data.</text>
</comment>
<evidence type="ECO:0000313" key="3">
    <source>
        <dbReference type="Proteomes" id="UP000325081"/>
    </source>
</evidence>
<dbReference type="EMBL" id="BKCP01002891">
    <property type="protein sequence ID" value="GER28660.1"/>
    <property type="molecule type" value="Genomic_DNA"/>
</dbReference>
<proteinExistence type="predicted"/>
<name>A0A5A7P7A2_STRAF</name>
<feature type="compositionally biased region" description="Basic residues" evidence="1">
    <location>
        <begin position="34"/>
        <end position="48"/>
    </location>
</feature>
<evidence type="ECO:0000313" key="2">
    <source>
        <dbReference type="EMBL" id="GER28660.1"/>
    </source>
</evidence>
<gene>
    <name evidence="2" type="ORF">STAS_04471</name>
</gene>
<protein>
    <submittedName>
        <fullName evidence="2">UvrABC system protein C</fullName>
    </submittedName>
</protein>
<evidence type="ECO:0000256" key="1">
    <source>
        <dbReference type="SAM" id="MobiDB-lite"/>
    </source>
</evidence>
<reference evidence="3" key="1">
    <citation type="journal article" date="2019" name="Curr. Biol.">
        <title>Genome Sequence of Striga asiatica Provides Insight into the Evolution of Plant Parasitism.</title>
        <authorList>
            <person name="Yoshida S."/>
            <person name="Kim S."/>
            <person name="Wafula E.K."/>
            <person name="Tanskanen J."/>
            <person name="Kim Y.M."/>
            <person name="Honaas L."/>
            <person name="Yang Z."/>
            <person name="Spallek T."/>
            <person name="Conn C.E."/>
            <person name="Ichihashi Y."/>
            <person name="Cheong K."/>
            <person name="Cui S."/>
            <person name="Der J.P."/>
            <person name="Gundlach H."/>
            <person name="Jiao Y."/>
            <person name="Hori C."/>
            <person name="Ishida J.K."/>
            <person name="Kasahara H."/>
            <person name="Kiba T."/>
            <person name="Kim M.S."/>
            <person name="Koo N."/>
            <person name="Laohavisit A."/>
            <person name="Lee Y.H."/>
            <person name="Lumba S."/>
            <person name="McCourt P."/>
            <person name="Mortimer J.C."/>
            <person name="Mutuku J.M."/>
            <person name="Nomura T."/>
            <person name="Sasaki-Sekimoto Y."/>
            <person name="Seto Y."/>
            <person name="Wang Y."/>
            <person name="Wakatake T."/>
            <person name="Sakakibara H."/>
            <person name="Demura T."/>
            <person name="Yamaguchi S."/>
            <person name="Yoneyama K."/>
            <person name="Manabe R.I."/>
            <person name="Nelson D.C."/>
            <person name="Schulman A.H."/>
            <person name="Timko M.P."/>
            <person name="dePamphilis C.W."/>
            <person name="Choi D."/>
            <person name="Shirasu K."/>
        </authorList>
    </citation>
    <scope>NUCLEOTIDE SEQUENCE [LARGE SCALE GENOMIC DNA]</scope>
    <source>
        <strain evidence="3">cv. UVA1</strain>
    </source>
</reference>
<dbReference type="AlphaFoldDB" id="A0A5A7P7A2"/>
<sequence length="118" mass="13283">MGLLKGSFSLNLASNGSRLNSDFLRFRSQSEKFRVHHGHHKPRQKFHKGPTQENSTGPIPAGSDPPSTHWLEQQPLKIHHLCDALNPYTTKARQLGHSGLHLLFSNFHHPPQKASNRA</sequence>
<accession>A0A5A7P7A2</accession>
<keyword evidence="3" id="KW-1185">Reference proteome</keyword>
<organism evidence="2 3">
    <name type="scientific">Striga asiatica</name>
    <name type="common">Asiatic witchweed</name>
    <name type="synonym">Buchnera asiatica</name>
    <dbReference type="NCBI Taxonomy" id="4170"/>
    <lineage>
        <taxon>Eukaryota</taxon>
        <taxon>Viridiplantae</taxon>
        <taxon>Streptophyta</taxon>
        <taxon>Embryophyta</taxon>
        <taxon>Tracheophyta</taxon>
        <taxon>Spermatophyta</taxon>
        <taxon>Magnoliopsida</taxon>
        <taxon>eudicotyledons</taxon>
        <taxon>Gunneridae</taxon>
        <taxon>Pentapetalae</taxon>
        <taxon>asterids</taxon>
        <taxon>lamiids</taxon>
        <taxon>Lamiales</taxon>
        <taxon>Orobanchaceae</taxon>
        <taxon>Buchnereae</taxon>
        <taxon>Striga</taxon>
    </lineage>
</organism>